<sequence length="84" mass="9369">MKLLPVQVNVLTRAGYGGKFDSGEYGSVLPWRKSVKKVSRLFNPQKISKFFCCPIPPALLNAITSTLAYPIFNNSARSFPSLQY</sequence>
<dbReference type="Proteomes" id="UP000324800">
    <property type="component" value="Unassembled WGS sequence"/>
</dbReference>
<organism evidence="1 2">
    <name type="scientific">Streblomastix strix</name>
    <dbReference type="NCBI Taxonomy" id="222440"/>
    <lineage>
        <taxon>Eukaryota</taxon>
        <taxon>Metamonada</taxon>
        <taxon>Preaxostyla</taxon>
        <taxon>Oxymonadida</taxon>
        <taxon>Streblomastigidae</taxon>
        <taxon>Streblomastix</taxon>
    </lineage>
</organism>
<gene>
    <name evidence="1" type="ORF">EZS28_018570</name>
</gene>
<comment type="caution">
    <text evidence="1">The sequence shown here is derived from an EMBL/GenBank/DDBJ whole genome shotgun (WGS) entry which is preliminary data.</text>
</comment>
<dbReference type="AlphaFoldDB" id="A0A5J4VTB5"/>
<dbReference type="EMBL" id="SNRW01005048">
    <property type="protein sequence ID" value="KAA6385904.1"/>
    <property type="molecule type" value="Genomic_DNA"/>
</dbReference>
<name>A0A5J4VTB5_9EUKA</name>
<reference evidence="1 2" key="1">
    <citation type="submission" date="2019-03" db="EMBL/GenBank/DDBJ databases">
        <title>Single cell metagenomics reveals metabolic interactions within the superorganism composed of flagellate Streblomastix strix and complex community of Bacteroidetes bacteria on its surface.</title>
        <authorList>
            <person name="Treitli S.C."/>
            <person name="Kolisko M."/>
            <person name="Husnik F."/>
            <person name="Keeling P."/>
            <person name="Hampl V."/>
        </authorList>
    </citation>
    <scope>NUCLEOTIDE SEQUENCE [LARGE SCALE GENOMIC DNA]</scope>
    <source>
        <strain evidence="1">ST1C</strain>
    </source>
</reference>
<proteinExistence type="predicted"/>
<evidence type="ECO:0000313" key="1">
    <source>
        <dbReference type="EMBL" id="KAA6385904.1"/>
    </source>
</evidence>
<protein>
    <submittedName>
        <fullName evidence="1">Uncharacterized protein</fullName>
    </submittedName>
</protein>
<accession>A0A5J4VTB5</accession>
<evidence type="ECO:0000313" key="2">
    <source>
        <dbReference type="Proteomes" id="UP000324800"/>
    </source>
</evidence>